<proteinExistence type="predicted"/>
<evidence type="ECO:0000256" key="1">
    <source>
        <dbReference type="SAM" id="MobiDB-lite"/>
    </source>
</evidence>
<evidence type="ECO:0000313" key="3">
    <source>
        <dbReference type="Proteomes" id="UP000255326"/>
    </source>
</evidence>
<dbReference type="RefSeq" id="WP_158538352.1">
    <property type="nucleotide sequence ID" value="NZ_QQAY01000003.1"/>
</dbReference>
<comment type="caution">
    <text evidence="2">The sequence shown here is derived from an EMBL/GenBank/DDBJ whole genome shotgun (WGS) entry which is preliminary data.</text>
</comment>
<organism evidence="2 3">
    <name type="scientific">Falsibacillus pallidus</name>
    <dbReference type="NCBI Taxonomy" id="493781"/>
    <lineage>
        <taxon>Bacteria</taxon>
        <taxon>Bacillati</taxon>
        <taxon>Bacillota</taxon>
        <taxon>Bacilli</taxon>
        <taxon>Bacillales</taxon>
        <taxon>Bacillaceae</taxon>
        <taxon>Falsibacillus</taxon>
    </lineage>
</organism>
<dbReference type="Proteomes" id="UP000255326">
    <property type="component" value="Unassembled WGS sequence"/>
</dbReference>
<feature type="compositionally biased region" description="Polar residues" evidence="1">
    <location>
        <begin position="399"/>
        <end position="437"/>
    </location>
</feature>
<gene>
    <name evidence="2" type="ORF">DFR59_103230</name>
</gene>
<reference evidence="2 3" key="1">
    <citation type="submission" date="2018-07" db="EMBL/GenBank/DDBJ databases">
        <title>Genomic Encyclopedia of Type Strains, Phase IV (KMG-IV): sequencing the most valuable type-strain genomes for metagenomic binning, comparative biology and taxonomic classification.</title>
        <authorList>
            <person name="Goeker M."/>
        </authorList>
    </citation>
    <scope>NUCLEOTIDE SEQUENCE [LARGE SCALE GENOMIC DNA]</scope>
    <source>
        <strain evidence="2 3">DSM 25281</strain>
    </source>
</reference>
<protein>
    <submittedName>
        <fullName evidence="2">VanW like protein</fullName>
    </submittedName>
</protein>
<name>A0A370GNY4_9BACI</name>
<feature type="compositionally biased region" description="Polar residues" evidence="1">
    <location>
        <begin position="380"/>
        <end position="392"/>
    </location>
</feature>
<dbReference type="AlphaFoldDB" id="A0A370GNY4"/>
<sequence>MKRRHITQIILILLVSTGFLLLFSQSSTFAIQTFFQQESGFPSQTYIGPVEISSLSKEEAINKLRSRVNEWTKNTKISASILDTVKPLPTDFFQFDIEASVDNAVEGKRNPLVVNIPDDHWREMMRELNMSLLSSHIDMNQANNALIPIAESLDTKPFILSLADYLKADSIQGTIASSVGKETGYIDLLSKWVGEYKEITIPPGSELSLKEYMEQKGAIGYSNEFLTMAASLIYETALKSNVKVIERHISENKPMGINDGFEAKIDDDYDLKLYNGKNQPVVFTSELDKSGHLNVYVSLKDDPFRYELKKSNEKQYPPREIIEYEPILGQKQDVPGREGYSVDISKEIYYQDILIKSEPVSKDFYLPIDNRVYKELPDPSTESTLIENSGTENADVPQMNDSNDPSVVGSNDQSGSSIDPSASSLPENDESQSSASDDPTAIYDNETIVK</sequence>
<dbReference type="EMBL" id="QQAY01000003">
    <property type="protein sequence ID" value="RDI44164.1"/>
    <property type="molecule type" value="Genomic_DNA"/>
</dbReference>
<keyword evidence="3" id="KW-1185">Reference proteome</keyword>
<evidence type="ECO:0000313" key="2">
    <source>
        <dbReference type="EMBL" id="RDI44164.1"/>
    </source>
</evidence>
<dbReference type="OrthoDB" id="2691125at2"/>
<accession>A0A370GNY4</accession>
<feature type="region of interest" description="Disordered" evidence="1">
    <location>
        <begin position="376"/>
        <end position="450"/>
    </location>
</feature>